<dbReference type="GO" id="GO:0004803">
    <property type="term" value="F:transposase activity"/>
    <property type="evidence" value="ECO:0007669"/>
    <property type="project" value="InterPro"/>
</dbReference>
<sequence>MGRTRRKFSSEEKLKMVMAVIQDGKAGSDVAQENNVHPNMILNWKKEFLENAAMIFDRHRPDITEKAQQRKIEELETKLKKKDEVIAEIAEENMMIKKTFGGRS</sequence>
<evidence type="ECO:0000256" key="1">
    <source>
        <dbReference type="SAM" id="Coils"/>
    </source>
</evidence>
<dbReference type="InterPro" id="IPR010921">
    <property type="entry name" value="Trp_repressor/repl_initiator"/>
</dbReference>
<accession>A0A9E2L0T9</accession>
<dbReference type="Proteomes" id="UP000823914">
    <property type="component" value="Unassembled WGS sequence"/>
</dbReference>
<organism evidence="2 3">
    <name type="scientific">Candidatus Treponema excrementipullorum</name>
    <dbReference type="NCBI Taxonomy" id="2838768"/>
    <lineage>
        <taxon>Bacteria</taxon>
        <taxon>Pseudomonadati</taxon>
        <taxon>Spirochaetota</taxon>
        <taxon>Spirochaetia</taxon>
        <taxon>Spirochaetales</taxon>
        <taxon>Treponemataceae</taxon>
        <taxon>Treponema</taxon>
    </lineage>
</organism>
<dbReference type="Pfam" id="PF01527">
    <property type="entry name" value="HTH_Tnp_1"/>
    <property type="match status" value="1"/>
</dbReference>
<dbReference type="GO" id="GO:0006313">
    <property type="term" value="P:DNA transposition"/>
    <property type="evidence" value="ECO:0007669"/>
    <property type="project" value="InterPro"/>
</dbReference>
<dbReference type="SUPFAM" id="SSF48295">
    <property type="entry name" value="TrpR-like"/>
    <property type="match status" value="1"/>
</dbReference>
<dbReference type="AlphaFoldDB" id="A0A9E2L0T9"/>
<gene>
    <name evidence="2" type="ORF">IAA16_03875</name>
</gene>
<dbReference type="GO" id="GO:0043565">
    <property type="term" value="F:sequence-specific DNA binding"/>
    <property type="evidence" value="ECO:0007669"/>
    <property type="project" value="InterPro"/>
</dbReference>
<keyword evidence="1" id="KW-0175">Coiled coil</keyword>
<comment type="caution">
    <text evidence="2">The sequence shown here is derived from an EMBL/GenBank/DDBJ whole genome shotgun (WGS) entry which is preliminary data.</text>
</comment>
<name>A0A9E2L0T9_9SPIR</name>
<proteinExistence type="predicted"/>
<evidence type="ECO:0000313" key="2">
    <source>
        <dbReference type="EMBL" id="MBU3849684.1"/>
    </source>
</evidence>
<protein>
    <submittedName>
        <fullName evidence="2">Transposase</fullName>
    </submittedName>
</protein>
<reference evidence="2" key="2">
    <citation type="submission" date="2021-04" db="EMBL/GenBank/DDBJ databases">
        <authorList>
            <person name="Gilroy R."/>
        </authorList>
    </citation>
    <scope>NUCLEOTIDE SEQUENCE</scope>
    <source>
        <strain evidence="2">Gambia15-2214</strain>
    </source>
</reference>
<feature type="coiled-coil region" evidence="1">
    <location>
        <begin position="65"/>
        <end position="92"/>
    </location>
</feature>
<dbReference type="InterPro" id="IPR002514">
    <property type="entry name" value="Transposase_8"/>
</dbReference>
<evidence type="ECO:0000313" key="3">
    <source>
        <dbReference type="Proteomes" id="UP000823914"/>
    </source>
</evidence>
<dbReference type="EMBL" id="JAHLFV010000085">
    <property type="protein sequence ID" value="MBU3849684.1"/>
    <property type="molecule type" value="Genomic_DNA"/>
</dbReference>
<reference evidence="2" key="1">
    <citation type="journal article" date="2021" name="PeerJ">
        <title>Extensive microbial diversity within the chicken gut microbiome revealed by metagenomics and culture.</title>
        <authorList>
            <person name="Gilroy R."/>
            <person name="Ravi A."/>
            <person name="Getino M."/>
            <person name="Pursley I."/>
            <person name="Horton D.L."/>
            <person name="Alikhan N.F."/>
            <person name="Baker D."/>
            <person name="Gharbi K."/>
            <person name="Hall N."/>
            <person name="Watson M."/>
            <person name="Adriaenssens E.M."/>
            <person name="Foster-Nyarko E."/>
            <person name="Jarju S."/>
            <person name="Secka A."/>
            <person name="Antonio M."/>
            <person name="Oren A."/>
            <person name="Chaudhuri R.R."/>
            <person name="La Ragione R."/>
            <person name="Hildebrand F."/>
            <person name="Pallen M.J."/>
        </authorList>
    </citation>
    <scope>NUCLEOTIDE SEQUENCE</scope>
    <source>
        <strain evidence="2">Gambia15-2214</strain>
    </source>
</reference>